<proteinExistence type="inferred from homology"/>
<dbReference type="SUPFAM" id="SSF55681">
    <property type="entry name" value="Class II aaRS and biotin synthetases"/>
    <property type="match status" value="1"/>
</dbReference>
<evidence type="ECO:0000256" key="1">
    <source>
        <dbReference type="ARBA" id="ARBA00008226"/>
    </source>
</evidence>
<feature type="binding site" evidence="8">
    <location>
        <begin position="213"/>
        <end position="218"/>
    </location>
    <ligand>
        <name>ATP</name>
        <dbReference type="ChEBI" id="CHEBI:30616"/>
    </ligand>
</feature>
<dbReference type="EC" id="6.1.1.14" evidence="8"/>
<accession>A0ABW4SDL7</accession>
<comment type="subunit">
    <text evidence="8">Homodimer.</text>
</comment>
<feature type="binding site" evidence="8">
    <location>
        <begin position="203"/>
        <end position="205"/>
    </location>
    <ligand>
        <name>ATP</name>
        <dbReference type="ChEBI" id="CHEBI:30616"/>
    </ligand>
</feature>
<dbReference type="SUPFAM" id="SSF52954">
    <property type="entry name" value="Class II aaRS ABD-related"/>
    <property type="match status" value="1"/>
</dbReference>
<dbReference type="InterPro" id="IPR006195">
    <property type="entry name" value="aa-tRNA-synth_II"/>
</dbReference>
<dbReference type="Gene3D" id="3.40.50.800">
    <property type="entry name" value="Anticodon-binding domain"/>
    <property type="match status" value="1"/>
</dbReference>
<dbReference type="PANTHER" id="PTHR10745:SF8">
    <property type="entry name" value="DNA POLYMERASE SUBUNIT GAMMA-2, MITOCHONDRIAL"/>
    <property type="match status" value="1"/>
</dbReference>
<sequence length="459" mass="53325">MMSMEKIVNLSKARGFVFPGSDIYGGLANTWDYGPLGIELKNNIKKAWWQKFVQESPYNVGLDAAILMNPRVWEASGHIGNFNDPMIDCKKCNTRHRADKLIEDALDEKGIEMIVDGLSFDKMAELISEHEVKCPTCGANEYTDIRQFNLMFKTSQGVTDASANEIYLRPETAQGIFVNFKNVQRSMRKKMPFGIAQIGKSFRNEITPGNFTFRTREFEQMELEFFCKPGEDMKWYEFWRDYSKNFLLNLGLTETNMRLRVHDEDELSHYSKGTVDIEYKFPFGWGELWGIANRTDFDLKRHMEFSGEDFHYQDPISNEKFVPYCIEPSLGADRVTLAFLTDAYTEEELEGDDKRTVLRFHPALAPVKAAILPLSKKLSEGADEVYAELRKHFVVQYDDSQSIGRRYRRQDEIGTPFCITYDFDSEEDRKVTVRHRDSMEQVRIPIDEVKDYIAKHLVF</sequence>
<dbReference type="InterPro" id="IPR045864">
    <property type="entry name" value="aa-tRNA-synth_II/BPL/LPL"/>
</dbReference>
<evidence type="ECO:0000259" key="9">
    <source>
        <dbReference type="PROSITE" id="PS50862"/>
    </source>
</evidence>
<evidence type="ECO:0000256" key="6">
    <source>
        <dbReference type="ARBA" id="ARBA00022917"/>
    </source>
</evidence>
<feature type="binding site" evidence="8">
    <location>
        <position position="97"/>
    </location>
    <ligand>
        <name>substrate</name>
    </ligand>
</feature>
<evidence type="ECO:0000313" key="10">
    <source>
        <dbReference type="EMBL" id="MFD1926534.1"/>
    </source>
</evidence>
<feature type="binding site" evidence="8">
    <location>
        <begin position="331"/>
        <end position="334"/>
    </location>
    <ligand>
        <name>ATP</name>
        <dbReference type="ChEBI" id="CHEBI:30616"/>
    </ligand>
</feature>
<dbReference type="Proteomes" id="UP001597218">
    <property type="component" value="Unassembled WGS sequence"/>
</dbReference>
<dbReference type="GO" id="GO:0004820">
    <property type="term" value="F:glycine-tRNA ligase activity"/>
    <property type="evidence" value="ECO:0007669"/>
    <property type="project" value="UniProtKB-EC"/>
</dbReference>
<evidence type="ECO:0000256" key="8">
    <source>
        <dbReference type="HAMAP-Rule" id="MF_00253"/>
    </source>
</evidence>
<evidence type="ECO:0000256" key="7">
    <source>
        <dbReference type="ARBA" id="ARBA00023146"/>
    </source>
</evidence>
<dbReference type="Pfam" id="PF00587">
    <property type="entry name" value="tRNA-synt_2b"/>
    <property type="match status" value="1"/>
</dbReference>
<keyword evidence="2 8" id="KW-0963">Cytoplasm</keyword>
<dbReference type="PRINTS" id="PR01043">
    <property type="entry name" value="TRNASYNTHGLY"/>
</dbReference>
<dbReference type="InterPro" id="IPR002314">
    <property type="entry name" value="aa-tRNA-synt_IIb"/>
</dbReference>
<gene>
    <name evidence="8" type="primary">glyQS</name>
    <name evidence="10" type="ORF">ACFSFY_00405</name>
</gene>
<feature type="binding site" evidence="8">
    <location>
        <begin position="327"/>
        <end position="331"/>
    </location>
    <ligand>
        <name>substrate</name>
    </ligand>
</feature>
<feature type="domain" description="Aminoacyl-transfer RNA synthetases class-II family profile" evidence="9">
    <location>
        <begin position="121"/>
        <end position="373"/>
    </location>
</feature>
<comment type="subcellular location">
    <subcellularLocation>
        <location evidence="8">Cytoplasm</location>
    </subcellularLocation>
</comment>
<dbReference type="Pfam" id="PF03129">
    <property type="entry name" value="HGTP_anticodon"/>
    <property type="match status" value="1"/>
</dbReference>
<evidence type="ECO:0000256" key="4">
    <source>
        <dbReference type="ARBA" id="ARBA00022741"/>
    </source>
</evidence>
<protein>
    <recommendedName>
        <fullName evidence="8">Glycine--tRNA ligase</fullName>
        <ecNumber evidence="8">6.1.1.14</ecNumber>
    </recommendedName>
    <alternativeName>
        <fullName evidence="8">Glycyl-tRNA synthetase</fullName>
        <shortName evidence="8">GlyRS</shortName>
    </alternativeName>
</protein>
<dbReference type="InterPro" id="IPR036621">
    <property type="entry name" value="Anticodon-bd_dom_sf"/>
</dbReference>
<dbReference type="RefSeq" id="WP_381535337.1">
    <property type="nucleotide sequence ID" value="NZ_JBHUGI010000002.1"/>
</dbReference>
<dbReference type="PROSITE" id="PS50862">
    <property type="entry name" value="AA_TRNA_LIGASE_II"/>
    <property type="match status" value="1"/>
</dbReference>
<dbReference type="InterPro" id="IPR033731">
    <property type="entry name" value="GlyRS-like_core"/>
</dbReference>
<evidence type="ECO:0000313" key="11">
    <source>
        <dbReference type="Proteomes" id="UP001597218"/>
    </source>
</evidence>
<organism evidence="10 11">
    <name type="scientific">Sporosarcina siberiensis</name>
    <dbReference type="NCBI Taxonomy" id="1365606"/>
    <lineage>
        <taxon>Bacteria</taxon>
        <taxon>Bacillati</taxon>
        <taxon>Bacillota</taxon>
        <taxon>Bacilli</taxon>
        <taxon>Bacillales</taxon>
        <taxon>Caryophanaceae</taxon>
        <taxon>Sporosarcina</taxon>
    </lineage>
</organism>
<keyword evidence="6 8" id="KW-0648">Protein biosynthesis</keyword>
<dbReference type="PANTHER" id="PTHR10745">
    <property type="entry name" value="GLYCYL-TRNA SYNTHETASE/DNA POLYMERASE SUBUNIT GAMMA-2"/>
    <property type="match status" value="1"/>
</dbReference>
<dbReference type="InterPro" id="IPR002315">
    <property type="entry name" value="tRNA-synt_gly"/>
</dbReference>
<feature type="binding site" evidence="8">
    <location>
        <position position="171"/>
    </location>
    <ligand>
        <name>substrate</name>
    </ligand>
</feature>
<reference evidence="11" key="1">
    <citation type="journal article" date="2019" name="Int. J. Syst. Evol. Microbiol.">
        <title>The Global Catalogue of Microorganisms (GCM) 10K type strain sequencing project: providing services to taxonomists for standard genome sequencing and annotation.</title>
        <authorList>
            <consortium name="The Broad Institute Genomics Platform"/>
            <consortium name="The Broad Institute Genome Sequencing Center for Infectious Disease"/>
            <person name="Wu L."/>
            <person name="Ma J."/>
        </authorList>
    </citation>
    <scope>NUCLEOTIDE SEQUENCE [LARGE SCALE GENOMIC DNA]</scope>
    <source>
        <strain evidence="11">CGMCC 4.7177</strain>
    </source>
</reference>
<dbReference type="InterPro" id="IPR027031">
    <property type="entry name" value="Gly-tRNA_synthase/POLG2"/>
</dbReference>
<evidence type="ECO:0000256" key="5">
    <source>
        <dbReference type="ARBA" id="ARBA00022840"/>
    </source>
</evidence>
<keyword evidence="4 8" id="KW-0547">Nucleotide-binding</keyword>
<dbReference type="HAMAP" id="MF_00253_B">
    <property type="entry name" value="Gly_tRNA_synth_B"/>
    <property type="match status" value="1"/>
</dbReference>
<dbReference type="NCBIfam" id="NF003211">
    <property type="entry name" value="PRK04173.1"/>
    <property type="match status" value="1"/>
</dbReference>
<evidence type="ECO:0000256" key="3">
    <source>
        <dbReference type="ARBA" id="ARBA00022598"/>
    </source>
</evidence>
<comment type="similarity">
    <text evidence="1 8">Belongs to the class-II aminoacyl-tRNA synthetase family.</text>
</comment>
<dbReference type="CDD" id="cd00774">
    <property type="entry name" value="GlyRS-like_core"/>
    <property type="match status" value="1"/>
</dbReference>
<feature type="binding site" evidence="8">
    <location>
        <begin position="287"/>
        <end position="288"/>
    </location>
    <ligand>
        <name>ATP</name>
        <dbReference type="ChEBI" id="CHEBI:30616"/>
    </ligand>
</feature>
<comment type="catalytic activity">
    <reaction evidence="8">
        <text>tRNA(Gly) + glycine + ATP = glycyl-tRNA(Gly) + AMP + diphosphate</text>
        <dbReference type="Rhea" id="RHEA:16013"/>
        <dbReference type="Rhea" id="RHEA-COMP:9664"/>
        <dbReference type="Rhea" id="RHEA-COMP:9683"/>
        <dbReference type="ChEBI" id="CHEBI:30616"/>
        <dbReference type="ChEBI" id="CHEBI:33019"/>
        <dbReference type="ChEBI" id="CHEBI:57305"/>
        <dbReference type="ChEBI" id="CHEBI:78442"/>
        <dbReference type="ChEBI" id="CHEBI:78522"/>
        <dbReference type="ChEBI" id="CHEBI:456215"/>
        <dbReference type="EC" id="6.1.1.14"/>
    </reaction>
</comment>
<feature type="binding site" evidence="8">
    <location>
        <begin position="218"/>
        <end position="222"/>
    </location>
    <ligand>
        <name>substrate</name>
    </ligand>
</feature>
<dbReference type="EMBL" id="JBHUGI010000002">
    <property type="protein sequence ID" value="MFD1926534.1"/>
    <property type="molecule type" value="Genomic_DNA"/>
</dbReference>
<dbReference type="InterPro" id="IPR004154">
    <property type="entry name" value="Anticodon-bd"/>
</dbReference>
<keyword evidence="3 8" id="KW-0436">Ligase</keyword>
<dbReference type="InterPro" id="IPR022961">
    <property type="entry name" value="Gly_tRNA_ligase_bac"/>
</dbReference>
<dbReference type="Gene3D" id="3.30.930.10">
    <property type="entry name" value="Bira Bifunctional Protein, Domain 2"/>
    <property type="match status" value="1"/>
</dbReference>
<keyword evidence="11" id="KW-1185">Reference proteome</keyword>
<comment type="caution">
    <text evidence="10">The sequence shown here is derived from an EMBL/GenBank/DDBJ whole genome shotgun (WGS) entry which is preliminary data.</text>
</comment>
<keyword evidence="5 8" id="KW-0067">ATP-binding</keyword>
<evidence type="ECO:0000256" key="2">
    <source>
        <dbReference type="ARBA" id="ARBA00022490"/>
    </source>
</evidence>
<dbReference type="CDD" id="cd00858">
    <property type="entry name" value="GlyRS_anticodon"/>
    <property type="match status" value="1"/>
</dbReference>
<comment type="function">
    <text evidence="8">Catalyzes the attachment of glycine to tRNA(Gly).</text>
</comment>
<dbReference type="NCBIfam" id="TIGR00389">
    <property type="entry name" value="glyS_dimeric"/>
    <property type="match status" value="1"/>
</dbReference>
<name>A0ABW4SDL7_9BACL</name>
<keyword evidence="7 8" id="KW-0030">Aminoacyl-tRNA synthetase</keyword>
<dbReference type="Gene3D" id="3.30.40.230">
    <property type="match status" value="1"/>
</dbReference>